<evidence type="ECO:0000256" key="1">
    <source>
        <dbReference type="SAM" id="SignalP"/>
    </source>
</evidence>
<feature type="signal peptide" evidence="1">
    <location>
        <begin position="1"/>
        <end position="18"/>
    </location>
</feature>
<comment type="caution">
    <text evidence="2">The sequence shown here is derived from an EMBL/GenBank/DDBJ whole genome shotgun (WGS) entry which is preliminary data.</text>
</comment>
<sequence length="166" mass="17808">MRSTVLLLVSALCAAVHCSPTLTRELPILSYEPVQKDASGRSSFTGPNGRNDPVKFEGIALEARQSTCNTHCNGNYANAADIADAQNGLESHFNQGYTYFRGSVVFKTNNVYAFGCDYGSGQTYSGSQYSVDISCVANACGPSQAGYNGHTVWHSTYGRDVDSFSC</sequence>
<dbReference type="OrthoDB" id="2748306at2759"/>
<dbReference type="Proteomes" id="UP000886523">
    <property type="component" value="Unassembled WGS sequence"/>
</dbReference>
<evidence type="ECO:0000313" key="2">
    <source>
        <dbReference type="EMBL" id="KAF9518534.1"/>
    </source>
</evidence>
<accession>A0A9P6B6P4</accession>
<keyword evidence="3" id="KW-1185">Reference proteome</keyword>
<feature type="chain" id="PRO_5040315234" evidence="1">
    <location>
        <begin position="19"/>
        <end position="166"/>
    </location>
</feature>
<name>A0A9P6B6P4_9AGAM</name>
<dbReference type="EMBL" id="MU128924">
    <property type="protein sequence ID" value="KAF9518534.1"/>
    <property type="molecule type" value="Genomic_DNA"/>
</dbReference>
<proteinExistence type="predicted"/>
<evidence type="ECO:0000313" key="3">
    <source>
        <dbReference type="Proteomes" id="UP000886523"/>
    </source>
</evidence>
<organism evidence="2 3">
    <name type="scientific">Hydnum rufescens UP504</name>
    <dbReference type="NCBI Taxonomy" id="1448309"/>
    <lineage>
        <taxon>Eukaryota</taxon>
        <taxon>Fungi</taxon>
        <taxon>Dikarya</taxon>
        <taxon>Basidiomycota</taxon>
        <taxon>Agaricomycotina</taxon>
        <taxon>Agaricomycetes</taxon>
        <taxon>Cantharellales</taxon>
        <taxon>Hydnaceae</taxon>
        <taxon>Hydnum</taxon>
    </lineage>
</organism>
<keyword evidence="1" id="KW-0732">Signal</keyword>
<gene>
    <name evidence="2" type="ORF">BS47DRAFT_1338223</name>
</gene>
<dbReference type="AlphaFoldDB" id="A0A9P6B6P4"/>
<reference evidence="2" key="1">
    <citation type="journal article" date="2020" name="Nat. Commun.">
        <title>Large-scale genome sequencing of mycorrhizal fungi provides insights into the early evolution of symbiotic traits.</title>
        <authorList>
            <person name="Miyauchi S."/>
            <person name="Kiss E."/>
            <person name="Kuo A."/>
            <person name="Drula E."/>
            <person name="Kohler A."/>
            <person name="Sanchez-Garcia M."/>
            <person name="Morin E."/>
            <person name="Andreopoulos B."/>
            <person name="Barry K.W."/>
            <person name="Bonito G."/>
            <person name="Buee M."/>
            <person name="Carver A."/>
            <person name="Chen C."/>
            <person name="Cichocki N."/>
            <person name="Clum A."/>
            <person name="Culley D."/>
            <person name="Crous P.W."/>
            <person name="Fauchery L."/>
            <person name="Girlanda M."/>
            <person name="Hayes R.D."/>
            <person name="Keri Z."/>
            <person name="LaButti K."/>
            <person name="Lipzen A."/>
            <person name="Lombard V."/>
            <person name="Magnuson J."/>
            <person name="Maillard F."/>
            <person name="Murat C."/>
            <person name="Nolan M."/>
            <person name="Ohm R.A."/>
            <person name="Pangilinan J."/>
            <person name="Pereira M.F."/>
            <person name="Perotto S."/>
            <person name="Peter M."/>
            <person name="Pfister S."/>
            <person name="Riley R."/>
            <person name="Sitrit Y."/>
            <person name="Stielow J.B."/>
            <person name="Szollosi G."/>
            <person name="Zifcakova L."/>
            <person name="Stursova M."/>
            <person name="Spatafora J.W."/>
            <person name="Tedersoo L."/>
            <person name="Vaario L.M."/>
            <person name="Yamada A."/>
            <person name="Yan M."/>
            <person name="Wang P."/>
            <person name="Xu J."/>
            <person name="Bruns T."/>
            <person name="Baldrian P."/>
            <person name="Vilgalys R."/>
            <person name="Dunand C."/>
            <person name="Henrissat B."/>
            <person name="Grigoriev I.V."/>
            <person name="Hibbett D."/>
            <person name="Nagy L.G."/>
            <person name="Martin F.M."/>
        </authorList>
    </citation>
    <scope>NUCLEOTIDE SEQUENCE</scope>
    <source>
        <strain evidence="2">UP504</strain>
    </source>
</reference>
<protein>
    <submittedName>
        <fullName evidence="2">Uncharacterized protein</fullName>
    </submittedName>
</protein>